<dbReference type="EMBL" id="FWXR01000011">
    <property type="protein sequence ID" value="SMC89201.1"/>
    <property type="molecule type" value="Genomic_DNA"/>
</dbReference>
<gene>
    <name evidence="1" type="ORF">SAMN06297251_111150</name>
</gene>
<organism evidence="1 2">
    <name type="scientific">Fulvimarina manganoxydans</name>
    <dbReference type="NCBI Taxonomy" id="937218"/>
    <lineage>
        <taxon>Bacteria</taxon>
        <taxon>Pseudomonadati</taxon>
        <taxon>Pseudomonadota</taxon>
        <taxon>Alphaproteobacteria</taxon>
        <taxon>Hyphomicrobiales</taxon>
        <taxon>Aurantimonadaceae</taxon>
        <taxon>Fulvimarina</taxon>
    </lineage>
</organism>
<accession>A0A1W2CVE6</accession>
<reference evidence="1 2" key="1">
    <citation type="submission" date="2017-04" db="EMBL/GenBank/DDBJ databases">
        <authorList>
            <person name="Afonso C.L."/>
            <person name="Miller P.J."/>
            <person name="Scott M.A."/>
            <person name="Spackman E."/>
            <person name="Goraichik I."/>
            <person name="Dimitrov K.M."/>
            <person name="Suarez D.L."/>
            <person name="Swayne D.E."/>
        </authorList>
    </citation>
    <scope>NUCLEOTIDE SEQUENCE [LARGE SCALE GENOMIC DNA]</scope>
    <source>
        <strain evidence="1 2">CGMCC 1.10972</strain>
    </source>
</reference>
<dbReference type="Proteomes" id="UP000192656">
    <property type="component" value="Unassembled WGS sequence"/>
</dbReference>
<keyword evidence="2" id="KW-1185">Reference proteome</keyword>
<name>A0A1W2CVE6_9HYPH</name>
<dbReference type="STRING" id="937218.SAMN06297251_111150"/>
<evidence type="ECO:0000313" key="2">
    <source>
        <dbReference type="Proteomes" id="UP000192656"/>
    </source>
</evidence>
<dbReference type="AlphaFoldDB" id="A0A1W2CVE6"/>
<sequence length="92" mass="10185">MAPALKERQHTLQIIKKFASGSYACSSLKHSVHCVDCVQKIVATSFANFHVGREKSGWSKGFVGLQTRESDLDDLPQFRHLPDDGHCSKTGI</sequence>
<proteinExistence type="predicted"/>
<protein>
    <submittedName>
        <fullName evidence="1">Uncharacterized protein</fullName>
    </submittedName>
</protein>
<evidence type="ECO:0000313" key="1">
    <source>
        <dbReference type="EMBL" id="SMC89201.1"/>
    </source>
</evidence>